<dbReference type="SMART" id="SM00705">
    <property type="entry name" value="THEG"/>
    <property type="match status" value="3"/>
</dbReference>
<gene>
    <name evidence="3" type="primary">LOC6897981</name>
</gene>
<dbReference type="InterPro" id="IPR006623">
    <property type="entry name" value="THEG"/>
</dbReference>
<feature type="region of interest" description="Disordered" evidence="1">
    <location>
        <begin position="197"/>
        <end position="228"/>
    </location>
</feature>
<protein>
    <submittedName>
        <fullName evidence="3">Uncharacterized protein</fullName>
    </submittedName>
</protein>
<organism evidence="2 3">
    <name type="scientific">Drosophila pseudoobscura pseudoobscura</name>
    <name type="common">Fruit fly</name>
    <dbReference type="NCBI Taxonomy" id="46245"/>
    <lineage>
        <taxon>Eukaryota</taxon>
        <taxon>Metazoa</taxon>
        <taxon>Ecdysozoa</taxon>
        <taxon>Arthropoda</taxon>
        <taxon>Hexapoda</taxon>
        <taxon>Insecta</taxon>
        <taxon>Pterygota</taxon>
        <taxon>Neoptera</taxon>
        <taxon>Endopterygota</taxon>
        <taxon>Diptera</taxon>
        <taxon>Brachycera</taxon>
        <taxon>Muscomorpha</taxon>
        <taxon>Ephydroidea</taxon>
        <taxon>Drosophilidae</taxon>
        <taxon>Drosophila</taxon>
        <taxon>Sophophora</taxon>
    </lineage>
</organism>
<dbReference type="RefSeq" id="XP_002138080.2">
    <property type="nucleotide sequence ID" value="XM_002138044.3"/>
</dbReference>
<dbReference type="KEGG" id="dpo:6897981"/>
<sequence length="256" mass="29843">MVSGINIGDARAAKTVLTIPTDEINQKPVPSWVEWVERNSKPLVRKRHREERILTKWQKKGPMKKKDWKKFYHWATTKAAPQERTFKEAENLYQAGGGKAGGSMDWMDLDEKLVELAKPRIVNKKHQFHDDDSPYNPVITVGQPPHRDRGRPFQPPSVPCCFQHNEVEAEFWSQLRFPVRKEALKGQASPRIIDLARPRTLPPTPHCPIPPKTPRPLDVPPPKRKKFTPQGWRLHQIRLTYLSQPMNRGHYEYFYL</sequence>
<dbReference type="Pfam" id="PF14912">
    <property type="entry name" value="THEG"/>
    <property type="match status" value="2"/>
</dbReference>
<name>A0A6I8V3M6_DROPS</name>
<evidence type="ECO:0000313" key="3">
    <source>
        <dbReference type="RefSeq" id="XP_002138080.2"/>
    </source>
</evidence>
<keyword evidence="2" id="KW-1185">Reference proteome</keyword>
<dbReference type="InParanoid" id="A0A6I8V3M6"/>
<reference evidence="2" key="1">
    <citation type="submission" date="2024-06" db="UniProtKB">
        <authorList>
            <consortium name="RefSeq"/>
        </authorList>
    </citation>
    <scope>NUCLEOTIDE SEQUENCE [LARGE SCALE GENOMIC DNA]</scope>
    <source>
        <strain evidence="2">MV2-25</strain>
    </source>
</reference>
<dbReference type="Proteomes" id="UP000001819">
    <property type="component" value="Chromosome 2"/>
</dbReference>
<feature type="compositionally biased region" description="Pro residues" evidence="1">
    <location>
        <begin position="200"/>
        <end position="220"/>
    </location>
</feature>
<reference evidence="3" key="2">
    <citation type="submission" date="2025-08" db="UniProtKB">
        <authorList>
            <consortium name="RefSeq"/>
        </authorList>
    </citation>
    <scope>IDENTIFICATION</scope>
    <source>
        <strain evidence="3">MV-25-SWS-2005</strain>
        <tissue evidence="3">Whole body</tissue>
    </source>
</reference>
<evidence type="ECO:0000313" key="2">
    <source>
        <dbReference type="Proteomes" id="UP000001819"/>
    </source>
</evidence>
<accession>A0A6I8V3M6</accession>
<evidence type="ECO:0000256" key="1">
    <source>
        <dbReference type="SAM" id="MobiDB-lite"/>
    </source>
</evidence>
<dbReference type="AlphaFoldDB" id="A0A6I8V3M6"/>
<proteinExistence type="predicted"/>